<dbReference type="Gene3D" id="1.20.5.650">
    <property type="entry name" value="Single helix bin"/>
    <property type="match status" value="1"/>
</dbReference>
<comment type="similarity">
    <text evidence="2">Belongs to the TFIIB family.</text>
</comment>
<dbReference type="Pfam" id="PF00382">
    <property type="entry name" value="TFIIB"/>
    <property type="match status" value="2"/>
</dbReference>
<dbReference type="GO" id="GO:0000126">
    <property type="term" value="C:transcription factor TFIIIB complex"/>
    <property type="evidence" value="ECO:0007669"/>
    <property type="project" value="TreeGrafter"/>
</dbReference>
<dbReference type="Pfam" id="PF07741">
    <property type="entry name" value="BRF1"/>
    <property type="match status" value="1"/>
</dbReference>
<feature type="domain" description="Cyclin-like" evidence="11">
    <location>
        <begin position="112"/>
        <end position="194"/>
    </location>
</feature>
<evidence type="ECO:0000313" key="13">
    <source>
        <dbReference type="Proteomes" id="UP000192596"/>
    </source>
</evidence>
<organism evidence="12 13">
    <name type="scientific">Cryoendolithus antarcticus</name>
    <dbReference type="NCBI Taxonomy" id="1507870"/>
    <lineage>
        <taxon>Eukaryota</taxon>
        <taxon>Fungi</taxon>
        <taxon>Dikarya</taxon>
        <taxon>Ascomycota</taxon>
        <taxon>Pezizomycotina</taxon>
        <taxon>Dothideomycetes</taxon>
        <taxon>Dothideomycetidae</taxon>
        <taxon>Cladosporiales</taxon>
        <taxon>Cladosporiaceae</taxon>
        <taxon>Cryoendolithus</taxon>
    </lineage>
</organism>
<protein>
    <recommendedName>
        <fullName evidence="11">Cyclin-like domain-containing protein</fullName>
    </recommendedName>
</protein>
<evidence type="ECO:0000256" key="2">
    <source>
        <dbReference type="ARBA" id="ARBA00010857"/>
    </source>
</evidence>
<comment type="caution">
    <text evidence="12">The sequence shown here is derived from an EMBL/GenBank/DDBJ whole genome shotgun (WGS) entry which is preliminary data.</text>
</comment>
<keyword evidence="3" id="KW-0479">Metal-binding</keyword>
<dbReference type="InterPro" id="IPR036915">
    <property type="entry name" value="Cyclin-like_sf"/>
</dbReference>
<evidence type="ECO:0000256" key="9">
    <source>
        <dbReference type="ARBA" id="ARBA00023242"/>
    </source>
</evidence>
<dbReference type="OrthoDB" id="511529at2759"/>
<evidence type="ECO:0000256" key="10">
    <source>
        <dbReference type="SAM" id="MobiDB-lite"/>
    </source>
</evidence>
<comment type="subcellular location">
    <subcellularLocation>
        <location evidence="1">Nucleus</location>
    </subcellularLocation>
</comment>
<keyword evidence="7" id="KW-0010">Activator</keyword>
<evidence type="ECO:0000256" key="6">
    <source>
        <dbReference type="ARBA" id="ARBA00023015"/>
    </source>
</evidence>
<evidence type="ECO:0000256" key="5">
    <source>
        <dbReference type="ARBA" id="ARBA00022833"/>
    </source>
</evidence>
<dbReference type="Gene3D" id="1.10.472.10">
    <property type="entry name" value="Cyclin-like"/>
    <property type="match status" value="2"/>
</dbReference>
<dbReference type="GO" id="GO:0001006">
    <property type="term" value="F:RNA polymerase III type 3 promoter sequence-specific DNA binding"/>
    <property type="evidence" value="ECO:0007669"/>
    <property type="project" value="TreeGrafter"/>
</dbReference>
<dbReference type="FunFam" id="1.10.472.10:FF:000002">
    <property type="entry name" value="Transcription factor IIIB 90 kDa subunit"/>
    <property type="match status" value="1"/>
</dbReference>
<keyword evidence="8" id="KW-0804">Transcription</keyword>
<dbReference type="PANTHER" id="PTHR11618">
    <property type="entry name" value="TRANSCRIPTION INITIATION FACTOR IIB-RELATED"/>
    <property type="match status" value="1"/>
</dbReference>
<dbReference type="InterPro" id="IPR013763">
    <property type="entry name" value="Cyclin-like_dom"/>
</dbReference>
<keyword evidence="9" id="KW-0539">Nucleus</keyword>
<feature type="region of interest" description="Disordered" evidence="10">
    <location>
        <begin position="582"/>
        <end position="614"/>
    </location>
</feature>
<evidence type="ECO:0000313" key="12">
    <source>
        <dbReference type="EMBL" id="OQO10494.1"/>
    </source>
</evidence>
<dbReference type="InterPro" id="IPR013150">
    <property type="entry name" value="TFIIB_cyclin"/>
</dbReference>
<proteinExistence type="inferred from homology"/>
<dbReference type="GO" id="GO:0097550">
    <property type="term" value="C:transcription preinitiation complex"/>
    <property type="evidence" value="ECO:0007669"/>
    <property type="project" value="TreeGrafter"/>
</dbReference>
<evidence type="ECO:0000256" key="4">
    <source>
        <dbReference type="ARBA" id="ARBA00022771"/>
    </source>
</evidence>
<feature type="compositionally biased region" description="Acidic residues" evidence="10">
    <location>
        <begin position="741"/>
        <end position="762"/>
    </location>
</feature>
<accession>A0A1V8TGU0</accession>
<dbReference type="GO" id="GO:0008270">
    <property type="term" value="F:zinc ion binding"/>
    <property type="evidence" value="ECO:0007669"/>
    <property type="project" value="UniProtKB-KW"/>
</dbReference>
<dbReference type="STRING" id="1507870.A0A1V8TGU0"/>
<feature type="compositionally biased region" description="Acidic residues" evidence="10">
    <location>
        <begin position="769"/>
        <end position="796"/>
    </location>
</feature>
<dbReference type="PANTHER" id="PTHR11618:SF4">
    <property type="entry name" value="TRANSCRIPTION FACTOR IIIB 90 KDA SUBUNIT"/>
    <property type="match status" value="1"/>
</dbReference>
<feature type="region of interest" description="Disordered" evidence="10">
    <location>
        <begin position="645"/>
        <end position="811"/>
    </location>
</feature>
<reference evidence="13" key="1">
    <citation type="submission" date="2017-03" db="EMBL/GenBank/DDBJ databases">
        <title>Genomes of endolithic fungi from Antarctica.</title>
        <authorList>
            <person name="Coleine C."/>
            <person name="Masonjones S."/>
            <person name="Stajich J.E."/>
        </authorList>
    </citation>
    <scope>NUCLEOTIDE SEQUENCE [LARGE SCALE GENOMIC DNA]</scope>
    <source>
        <strain evidence="13">CCFEE 5527</strain>
    </source>
</reference>
<dbReference type="GO" id="GO:0005634">
    <property type="term" value="C:nucleus"/>
    <property type="evidence" value="ECO:0007669"/>
    <property type="project" value="UniProtKB-SubCell"/>
</dbReference>
<dbReference type="InterPro" id="IPR000812">
    <property type="entry name" value="TFIIB"/>
</dbReference>
<evidence type="ECO:0000256" key="8">
    <source>
        <dbReference type="ARBA" id="ARBA00023163"/>
    </source>
</evidence>
<feature type="compositionally biased region" description="Polar residues" evidence="10">
    <location>
        <begin position="677"/>
        <end position="698"/>
    </location>
</feature>
<evidence type="ECO:0000259" key="11">
    <source>
        <dbReference type="SMART" id="SM00385"/>
    </source>
</evidence>
<dbReference type="GO" id="GO:0070897">
    <property type="term" value="P:transcription preinitiation complex assembly"/>
    <property type="evidence" value="ECO:0007669"/>
    <property type="project" value="InterPro"/>
</dbReference>
<keyword evidence="6" id="KW-0805">Transcription regulation</keyword>
<feature type="compositionally biased region" description="Basic residues" evidence="10">
    <location>
        <begin position="587"/>
        <end position="599"/>
    </location>
</feature>
<dbReference type="SMART" id="SM00385">
    <property type="entry name" value="CYCLIN"/>
    <property type="match status" value="2"/>
</dbReference>
<dbReference type="InterPro" id="IPR011665">
    <property type="entry name" value="BRF1_TBP-bd_dom"/>
</dbReference>
<dbReference type="SUPFAM" id="SSF47954">
    <property type="entry name" value="Cyclin-like"/>
    <property type="match status" value="2"/>
</dbReference>
<name>A0A1V8TGU0_9PEZI</name>
<dbReference type="CDD" id="cd20554">
    <property type="entry name" value="CYCLIN_TFIIIB90_rpt2"/>
    <property type="match status" value="1"/>
</dbReference>
<keyword evidence="4" id="KW-0863">Zinc-finger</keyword>
<dbReference type="GO" id="GO:0000995">
    <property type="term" value="F:RNA polymerase III general transcription initiation factor activity"/>
    <property type="evidence" value="ECO:0007669"/>
    <property type="project" value="TreeGrafter"/>
</dbReference>
<keyword evidence="5" id="KW-0862">Zinc</keyword>
<evidence type="ECO:0000256" key="1">
    <source>
        <dbReference type="ARBA" id="ARBA00004123"/>
    </source>
</evidence>
<feature type="region of interest" description="Disordered" evidence="10">
    <location>
        <begin position="330"/>
        <end position="453"/>
    </location>
</feature>
<gene>
    <name evidence="12" type="ORF">B0A48_03791</name>
</gene>
<keyword evidence="13" id="KW-1185">Reference proteome</keyword>
<feature type="region of interest" description="Disordered" evidence="10">
    <location>
        <begin position="1"/>
        <end position="25"/>
    </location>
</feature>
<dbReference type="FunCoup" id="A0A1V8TGU0">
    <property type="interactions" value="833"/>
</dbReference>
<feature type="compositionally biased region" description="Low complexity" evidence="10">
    <location>
        <begin position="706"/>
        <end position="720"/>
    </location>
</feature>
<dbReference type="GO" id="GO:0017025">
    <property type="term" value="F:TBP-class protein binding"/>
    <property type="evidence" value="ECO:0007669"/>
    <property type="project" value="InterPro"/>
</dbReference>
<dbReference type="Proteomes" id="UP000192596">
    <property type="component" value="Unassembled WGS sequence"/>
</dbReference>
<dbReference type="AlphaFoldDB" id="A0A1V8TGU0"/>
<dbReference type="EMBL" id="NAJO01000008">
    <property type="protein sequence ID" value="OQO10494.1"/>
    <property type="molecule type" value="Genomic_DNA"/>
</dbReference>
<evidence type="ECO:0000256" key="3">
    <source>
        <dbReference type="ARBA" id="ARBA00022723"/>
    </source>
</evidence>
<feature type="domain" description="Cyclin-like" evidence="11">
    <location>
        <begin position="213"/>
        <end position="297"/>
    </location>
</feature>
<evidence type="ECO:0000256" key="7">
    <source>
        <dbReference type="ARBA" id="ARBA00023159"/>
    </source>
</evidence>
<sequence length="811" mass="88104">MPPPRRLGAVRALPGKGRKPTAPPVKKACCDAPDIQEQDGSKICKNCFTQISEANIVSDVTFEETANGGAAVQGGYIGENARHAGQLNSATFRRMGGGEKHDGAEVDRKGREHIEPYARILGIPMNVITIARNIWTLQAGHSFTSGRSVEEVAACCVYAACRRQPGNIVLLIDLAEIIKINVFRLGEVYKAMCKEIFLDENQLHYAHMIDLEALIEKYCRRLQFEEATNQVAEDALKIMRRMRRDWMTTGRHPAGLCGACIILAARMNNFKRTVREVVFVAKIADQTIAERIREFRSTKSAGLTVAQFREVGVRIKHQADPPSLHLQEERQKALERKRQKRGLASLSRSQSSPIEIADDDGSEASSTNGTPAAEPADESSRPRKRARTAGDSPTSTPNPPQYDADGFAIPSQPASATPNGKSRRAPSEGLDDTPQKRGRAKRVAPPPVDLSTEEMLIEEELQNAIESALDDNEVTGYRDEVAEQKGKAAAESIGDQERRLYTEAANARRQAAGITHYDSAHYNSLESVTAEDLEAEFRDDPEVENCILSGQAAQDKEKIWLHENEDWLRAQYEKQLTKRMLEASGKDKRKTIKGRKAKKSDKLLTAAGTPAETPADINAAMLARSAPTFSKYVNYEALQRVYGDSMSPSLSRAGSVAVSEDDQGSQAGEDATGGATPVQSPSRRSNTGPTTPAATQSLAPGAATQSPVARSPVVPSPADANALTPPRTQLPPTEQPAAGAEDAEDLADDLDDDESDIEDEDVPERAPDDYDDYGEIEAEASEIEDDADDGDGDFDAAIEPLGDSALEGAYD</sequence>
<dbReference type="InParanoid" id="A0A1V8TGU0"/>